<organism evidence="2 3">
    <name type="scientific">Arsenicicoccus piscis</name>
    <dbReference type="NCBI Taxonomy" id="673954"/>
    <lineage>
        <taxon>Bacteria</taxon>
        <taxon>Bacillati</taxon>
        <taxon>Actinomycetota</taxon>
        <taxon>Actinomycetes</taxon>
        <taxon>Micrococcales</taxon>
        <taxon>Intrasporangiaceae</taxon>
        <taxon>Arsenicicoccus</taxon>
    </lineage>
</organism>
<accession>A0ABQ6HUG9</accession>
<reference evidence="3" key="1">
    <citation type="journal article" date="2019" name="Int. J. Syst. Evol. Microbiol.">
        <title>The Global Catalogue of Microorganisms (GCM) 10K type strain sequencing project: providing services to taxonomists for standard genome sequencing and annotation.</title>
        <authorList>
            <consortium name="The Broad Institute Genomics Platform"/>
            <consortium name="The Broad Institute Genome Sequencing Center for Infectious Disease"/>
            <person name="Wu L."/>
            <person name="Ma J."/>
        </authorList>
    </citation>
    <scope>NUCLEOTIDE SEQUENCE [LARGE SCALE GENOMIC DNA]</scope>
    <source>
        <strain evidence="3">NBRC 105830</strain>
    </source>
</reference>
<comment type="caution">
    <text evidence="2">The sequence shown here is derived from an EMBL/GenBank/DDBJ whole genome shotgun (WGS) entry which is preliminary data.</text>
</comment>
<feature type="transmembrane region" description="Helical" evidence="1">
    <location>
        <begin position="114"/>
        <end position="145"/>
    </location>
</feature>
<dbReference type="EMBL" id="BSUJ01000001">
    <property type="protein sequence ID" value="GMA21338.1"/>
    <property type="molecule type" value="Genomic_DNA"/>
</dbReference>
<name>A0ABQ6HUG9_9MICO</name>
<keyword evidence="1" id="KW-1133">Transmembrane helix</keyword>
<dbReference type="RefSeq" id="WP_241441597.1">
    <property type="nucleotide sequence ID" value="NZ_BSUJ01000001.1"/>
</dbReference>
<keyword evidence="3" id="KW-1185">Reference proteome</keyword>
<proteinExistence type="predicted"/>
<keyword evidence="1" id="KW-0812">Transmembrane</keyword>
<evidence type="ECO:0000313" key="2">
    <source>
        <dbReference type="EMBL" id="GMA21338.1"/>
    </source>
</evidence>
<gene>
    <name evidence="2" type="ORF">GCM10025862_33590</name>
</gene>
<keyword evidence="1" id="KW-0472">Membrane</keyword>
<evidence type="ECO:0000256" key="1">
    <source>
        <dbReference type="SAM" id="Phobius"/>
    </source>
</evidence>
<feature type="transmembrane region" description="Helical" evidence="1">
    <location>
        <begin position="83"/>
        <end position="102"/>
    </location>
</feature>
<protein>
    <recommendedName>
        <fullName evidence="4">Low temperature requirement protein A</fullName>
    </recommendedName>
</protein>
<dbReference type="InterPro" id="IPR010640">
    <property type="entry name" value="Low_temperature_requirement_A"/>
</dbReference>
<sequence length="162" mass="16952">MTSAVLTAAGLAFVVCCALWWIYFDLSAPAIEHGLEVARTHIDIIRPVLSYGYLGFIAGIVGVAAAIGAAVREPTSPLHADMAMLLFGGAAIYLGTFGFTRWRLLHTLAVPRLAAAGCCLVLAIMAPPLPAAWSLVLLSLVLVGASAADSWQAKRATTVPHV</sequence>
<feature type="transmembrane region" description="Helical" evidence="1">
    <location>
        <begin position="51"/>
        <end position="71"/>
    </location>
</feature>
<evidence type="ECO:0000313" key="3">
    <source>
        <dbReference type="Proteomes" id="UP001157109"/>
    </source>
</evidence>
<dbReference type="Proteomes" id="UP001157109">
    <property type="component" value="Unassembled WGS sequence"/>
</dbReference>
<evidence type="ECO:0008006" key="4">
    <source>
        <dbReference type="Google" id="ProtNLM"/>
    </source>
</evidence>
<dbReference type="Pfam" id="PF06772">
    <property type="entry name" value="LtrA"/>
    <property type="match status" value="1"/>
</dbReference>